<feature type="compositionally biased region" description="Acidic residues" evidence="2">
    <location>
        <begin position="132"/>
        <end position="141"/>
    </location>
</feature>
<feature type="coiled-coil region" evidence="1">
    <location>
        <begin position="391"/>
        <end position="428"/>
    </location>
</feature>
<keyword evidence="3" id="KW-1185">Reference proteome</keyword>
<evidence type="ECO:0000313" key="4">
    <source>
        <dbReference type="WBParaSite" id="MhA1_Contig1769.frz3.gene7"/>
    </source>
</evidence>
<keyword evidence="1" id="KW-0175">Coiled coil</keyword>
<feature type="region of interest" description="Disordered" evidence="2">
    <location>
        <begin position="546"/>
        <end position="565"/>
    </location>
</feature>
<protein>
    <submittedName>
        <fullName evidence="4">DDT domain-containing protein</fullName>
    </submittedName>
</protein>
<feature type="compositionally biased region" description="Polar residues" evidence="2">
    <location>
        <begin position="144"/>
        <end position="161"/>
    </location>
</feature>
<dbReference type="WBParaSite" id="MhA1_Contig1769.frz3.gene7">
    <property type="protein sequence ID" value="MhA1_Contig1769.frz3.gene7"/>
    <property type="gene ID" value="MhA1_Contig1769.frz3.gene7"/>
</dbReference>
<name>A0A1I8BAH2_MELHA</name>
<dbReference type="AlphaFoldDB" id="A0A1I8BAH2"/>
<proteinExistence type="predicted"/>
<dbReference type="Proteomes" id="UP000095281">
    <property type="component" value="Unplaced"/>
</dbReference>
<evidence type="ECO:0000313" key="3">
    <source>
        <dbReference type="Proteomes" id="UP000095281"/>
    </source>
</evidence>
<evidence type="ECO:0000256" key="2">
    <source>
        <dbReference type="SAM" id="MobiDB-lite"/>
    </source>
</evidence>
<evidence type="ECO:0000256" key="1">
    <source>
        <dbReference type="SAM" id="Coils"/>
    </source>
</evidence>
<accession>A0A1I8BAH2</accession>
<reference evidence="4" key="1">
    <citation type="submission" date="2016-11" db="UniProtKB">
        <authorList>
            <consortium name="WormBaseParasite"/>
        </authorList>
    </citation>
    <scope>IDENTIFICATION</scope>
</reference>
<sequence>MSQNLDIDECLKDKSSNLFESYPEFVELVALVHKYGEFLSLTPFSYSDLAMALKKEENALNSYDPSQGFPSALHSALLENLIAEILLFFSTRFDSSNIYKKLNGLIISINRWCMPKFNARLLFPSQPKLNEIEEDESDDDSNNPQSREQSANISNQNSDKYQSSDKVYKKKRMPDFLNLSTIDKLKLLCFLIDAQLACAHDADQLDEIFSVDEQRIVPIGNDNSGRKFWYFCDTWLFTEEENLFNVEEEEEKVQDLLKDAVESREKFIKKVGTKKNNKNDIRRYIKNKSNKEVRSLTIEKPKGTFNQRILDEANKNLCTTSRFRVICKNSDHLSNLIKAYMQRSNNRSNFIKKLEECLHCIQAIEKENIEKLEREALLRQSSRIAILAEKRRQKVEENRRKALELAKLKKEEDEQKRLTESAIKLCEQSREQRLMQRQQRIQEQLDQKELVEAGIILPSSRSSYKDDLSSIGSSTEENDYRKSCKPVKKIPRLPAYDWWNPGFYGSSVNGFDKIRNALNLTRMDNSDTSEDSFMQTSRKWAPVHPASLLGFKTPGDDEDYEEDDN</sequence>
<organism evidence="3 4">
    <name type="scientific">Meloidogyne hapla</name>
    <name type="common">Root-knot nematode worm</name>
    <dbReference type="NCBI Taxonomy" id="6305"/>
    <lineage>
        <taxon>Eukaryota</taxon>
        <taxon>Metazoa</taxon>
        <taxon>Ecdysozoa</taxon>
        <taxon>Nematoda</taxon>
        <taxon>Chromadorea</taxon>
        <taxon>Rhabditida</taxon>
        <taxon>Tylenchina</taxon>
        <taxon>Tylenchomorpha</taxon>
        <taxon>Tylenchoidea</taxon>
        <taxon>Meloidogynidae</taxon>
        <taxon>Meloidogyninae</taxon>
        <taxon>Meloidogyne</taxon>
    </lineage>
</organism>
<feature type="region of interest" description="Disordered" evidence="2">
    <location>
        <begin position="132"/>
        <end position="166"/>
    </location>
</feature>
<feature type="compositionally biased region" description="Acidic residues" evidence="2">
    <location>
        <begin position="556"/>
        <end position="565"/>
    </location>
</feature>